<dbReference type="AlphaFoldDB" id="A0A2A5JF59"/>
<dbReference type="PANTHER" id="PTHR41349">
    <property type="match status" value="1"/>
</dbReference>
<dbReference type="EMBL" id="NOVD01000003">
    <property type="protein sequence ID" value="PCK28195.1"/>
    <property type="molecule type" value="Genomic_DNA"/>
</dbReference>
<dbReference type="PANTHER" id="PTHR41349:SF1">
    <property type="entry name" value="PROTEIN CBG08683"/>
    <property type="match status" value="1"/>
</dbReference>
<accession>A0A2A5JF59</accession>
<dbReference type="RefSeq" id="WP_099697182.1">
    <property type="nucleotide sequence ID" value="NZ_NOVD01000003.1"/>
</dbReference>
<dbReference type="Gene3D" id="3.60.10.10">
    <property type="entry name" value="Endonuclease/exonuclease/phosphatase"/>
    <property type="match status" value="1"/>
</dbReference>
<evidence type="ECO:0000259" key="2">
    <source>
        <dbReference type="Pfam" id="PF03372"/>
    </source>
</evidence>
<feature type="domain" description="Endonuclease/exonuclease/phosphatase" evidence="2">
    <location>
        <begin position="45"/>
        <end position="349"/>
    </location>
</feature>
<sequence length="373" mass="39731">MNGLTRRQMVKAMAVAAGTVTASAFTLGANTSVAGASPAQEIKVLSLNTWHGGTKINGGLQLIADMIISTQASIVLLSEAGTATTALADMLTKSGTTFYGAASSDVGILSKFPIEETADLNSMIKAVVTVDGKQIAAYSAHLAYTSYATYLPRGYGAGVPKPGEFSEFGWNKMPSGPVTDPETVQRVNINSGRPKAISTFIDDAAQERAKGRSVILGGDFNEPSALDWTDGTRNLFDHNGVVVPWESTRLLDQAGFVDAYRSKYPNPATHPGFTWPSDNPDVDTSQLTWAPEADERDRIDYIFADRASDLKLGSVGIIGPRKTIVHNQRVEENSQDNFIASPTPWPTDHKAVLATYRFASFGGGSSTGSWSGS</sequence>
<gene>
    <name evidence="3" type="ORF">CHR55_07140</name>
</gene>
<keyword evidence="3" id="KW-0540">Nuclease</keyword>
<feature type="signal peptide" evidence="1">
    <location>
        <begin position="1"/>
        <end position="24"/>
    </location>
</feature>
<name>A0A2A5JF59_RHOSG</name>
<protein>
    <submittedName>
        <fullName evidence="3">Endonuclease</fullName>
    </submittedName>
</protein>
<dbReference type="SUPFAM" id="SSF56219">
    <property type="entry name" value="DNase I-like"/>
    <property type="match status" value="1"/>
</dbReference>
<keyword evidence="3" id="KW-0378">Hydrolase</keyword>
<comment type="caution">
    <text evidence="3">The sequence shown here is derived from an EMBL/GenBank/DDBJ whole genome shotgun (WGS) entry which is preliminary data.</text>
</comment>
<keyword evidence="3" id="KW-0255">Endonuclease</keyword>
<dbReference type="InterPro" id="IPR036691">
    <property type="entry name" value="Endo/exonu/phosph_ase_sf"/>
</dbReference>
<dbReference type="GO" id="GO:0004519">
    <property type="term" value="F:endonuclease activity"/>
    <property type="evidence" value="ECO:0007669"/>
    <property type="project" value="UniProtKB-KW"/>
</dbReference>
<dbReference type="InterPro" id="IPR005135">
    <property type="entry name" value="Endo/exonuclease/phosphatase"/>
</dbReference>
<proteinExistence type="predicted"/>
<evidence type="ECO:0000313" key="4">
    <source>
        <dbReference type="Proteomes" id="UP000230886"/>
    </source>
</evidence>
<evidence type="ECO:0000313" key="3">
    <source>
        <dbReference type="EMBL" id="PCK28195.1"/>
    </source>
</evidence>
<dbReference type="Pfam" id="PF03372">
    <property type="entry name" value="Exo_endo_phos"/>
    <property type="match status" value="1"/>
</dbReference>
<dbReference type="PROSITE" id="PS51318">
    <property type="entry name" value="TAT"/>
    <property type="match status" value="1"/>
</dbReference>
<feature type="chain" id="PRO_5039280089" evidence="1">
    <location>
        <begin position="25"/>
        <end position="373"/>
    </location>
</feature>
<evidence type="ECO:0000256" key="1">
    <source>
        <dbReference type="SAM" id="SignalP"/>
    </source>
</evidence>
<keyword evidence="1" id="KW-0732">Signal</keyword>
<organism evidence="3 4">
    <name type="scientific">Rhodococcus qingshengii</name>
    <dbReference type="NCBI Taxonomy" id="334542"/>
    <lineage>
        <taxon>Bacteria</taxon>
        <taxon>Bacillati</taxon>
        <taxon>Actinomycetota</taxon>
        <taxon>Actinomycetes</taxon>
        <taxon>Mycobacteriales</taxon>
        <taxon>Nocardiaceae</taxon>
        <taxon>Rhodococcus</taxon>
        <taxon>Rhodococcus erythropolis group</taxon>
    </lineage>
</organism>
<dbReference type="InterPro" id="IPR006311">
    <property type="entry name" value="TAT_signal"/>
</dbReference>
<dbReference type="Proteomes" id="UP000230886">
    <property type="component" value="Unassembled WGS sequence"/>
</dbReference>
<reference evidence="3 4" key="1">
    <citation type="submission" date="2017-07" db="EMBL/GenBank/DDBJ databases">
        <title>Draft sequence of Rhodococcus enclensis 23b-28.</title>
        <authorList>
            <person name="Besaury L."/>
            <person name="Sancelme M."/>
            <person name="Amato P."/>
            <person name="Lallement A."/>
            <person name="Delort A.-M."/>
        </authorList>
    </citation>
    <scope>NUCLEOTIDE SEQUENCE [LARGE SCALE GENOMIC DNA]</scope>
    <source>
        <strain evidence="3 4">23b-28</strain>
    </source>
</reference>